<dbReference type="SUPFAM" id="SSF52283">
    <property type="entry name" value="Formate/glycerate dehydrogenase catalytic domain-like"/>
    <property type="match status" value="1"/>
</dbReference>
<dbReference type="RefSeq" id="WP_087402993.1">
    <property type="nucleotide sequence ID" value="NZ_NFHB01000007.1"/>
</dbReference>
<dbReference type="Proteomes" id="UP000195772">
    <property type="component" value="Unassembled WGS sequence"/>
</dbReference>
<comment type="caution">
    <text evidence="7">The sequence shown here is derived from an EMBL/GenBank/DDBJ whole genome shotgun (WGS) entry which is preliminary data.</text>
</comment>
<evidence type="ECO:0000313" key="8">
    <source>
        <dbReference type="Proteomes" id="UP000195772"/>
    </source>
</evidence>
<dbReference type="Pfam" id="PF02826">
    <property type="entry name" value="2-Hacid_dh_C"/>
    <property type="match status" value="1"/>
</dbReference>
<keyword evidence="3" id="KW-0520">NAD</keyword>
<keyword evidence="2 4" id="KW-0560">Oxidoreductase</keyword>
<dbReference type="InterPro" id="IPR036291">
    <property type="entry name" value="NAD(P)-bd_dom_sf"/>
</dbReference>
<feature type="domain" description="D-isomer specific 2-hydroxyacid dehydrogenase catalytic" evidence="5">
    <location>
        <begin position="28"/>
        <end position="311"/>
    </location>
</feature>
<sequence length="313" mass="33474">MKPNIVFLDEYTLGGADLTRLHELGRYTGYSTTAPDEVADRCRDAEIVITNKVVMRRETLAALPGLRLICIAATGMNNIDLDAAAELGIAVRNAAGYSTHSVAETTLGAAIALRRHIVYYDRYVKSGAYSAAGQQFHFAKPTHQLYGSKWGIVGLGAIGHEVARLAAAFGCEVRYTSTSGAVREEPYPAVSLPELLGWADTVSVHAPLNDRTRGLIGAPELAVMKQSAILVNVARGGIVDEAALAEALDRGSVAGAALDVFSREPLAADNPLLGIREPDRLLLSPHNAWSPREAIDVLVGCIAENIEEFCKAR</sequence>
<dbReference type="PANTHER" id="PTHR43761">
    <property type="entry name" value="D-ISOMER SPECIFIC 2-HYDROXYACID DEHYDROGENASE FAMILY PROTEIN (AFU_ORTHOLOGUE AFUA_1G13630)"/>
    <property type="match status" value="1"/>
</dbReference>
<evidence type="ECO:0000313" key="7">
    <source>
        <dbReference type="EMBL" id="OUN02624.1"/>
    </source>
</evidence>
<dbReference type="GO" id="GO:0016616">
    <property type="term" value="F:oxidoreductase activity, acting on the CH-OH group of donors, NAD or NADP as acceptor"/>
    <property type="evidence" value="ECO:0007669"/>
    <property type="project" value="InterPro"/>
</dbReference>
<dbReference type="eggNOG" id="COG1052">
    <property type="taxonomic scope" value="Bacteria"/>
</dbReference>
<gene>
    <name evidence="7" type="ORF">B5G41_11305</name>
</gene>
<evidence type="ECO:0000259" key="6">
    <source>
        <dbReference type="Pfam" id="PF02826"/>
    </source>
</evidence>
<protein>
    <submittedName>
        <fullName evidence="7">Hydroxyacid dehydrogenase</fullName>
    </submittedName>
</protein>
<dbReference type="PANTHER" id="PTHR43761:SF1">
    <property type="entry name" value="D-ISOMER SPECIFIC 2-HYDROXYACID DEHYDROGENASE CATALYTIC DOMAIN-CONTAINING PROTEIN-RELATED"/>
    <property type="match status" value="1"/>
</dbReference>
<comment type="similarity">
    <text evidence="1 4">Belongs to the D-isomer specific 2-hydroxyacid dehydrogenase family.</text>
</comment>
<organism evidence="7 8">
    <name type="scientific">Alistipes onderdonkii</name>
    <dbReference type="NCBI Taxonomy" id="328813"/>
    <lineage>
        <taxon>Bacteria</taxon>
        <taxon>Pseudomonadati</taxon>
        <taxon>Bacteroidota</taxon>
        <taxon>Bacteroidia</taxon>
        <taxon>Bacteroidales</taxon>
        <taxon>Rikenellaceae</taxon>
        <taxon>Alistipes</taxon>
    </lineage>
</organism>
<dbReference type="InterPro" id="IPR029753">
    <property type="entry name" value="D-isomer_DH_CS"/>
</dbReference>
<evidence type="ECO:0000259" key="5">
    <source>
        <dbReference type="Pfam" id="PF00389"/>
    </source>
</evidence>
<evidence type="ECO:0000256" key="2">
    <source>
        <dbReference type="ARBA" id="ARBA00023002"/>
    </source>
</evidence>
<dbReference type="OrthoDB" id="9777288at2"/>
<dbReference type="InterPro" id="IPR006140">
    <property type="entry name" value="D-isomer_DH_NAD-bd"/>
</dbReference>
<dbReference type="GO" id="GO:0051287">
    <property type="term" value="F:NAD binding"/>
    <property type="evidence" value="ECO:0007669"/>
    <property type="project" value="InterPro"/>
</dbReference>
<dbReference type="AlphaFoldDB" id="A0A1Y3QSJ9"/>
<dbReference type="EMBL" id="NFHB01000007">
    <property type="protein sequence ID" value="OUN02624.1"/>
    <property type="molecule type" value="Genomic_DNA"/>
</dbReference>
<feature type="domain" description="D-isomer specific 2-hydroxyacid dehydrogenase NAD-binding" evidence="6">
    <location>
        <begin position="108"/>
        <end position="288"/>
    </location>
</feature>
<dbReference type="Gene3D" id="3.40.50.720">
    <property type="entry name" value="NAD(P)-binding Rossmann-like Domain"/>
    <property type="match status" value="2"/>
</dbReference>
<accession>A0A1Y3QSJ9</accession>
<dbReference type="InterPro" id="IPR050418">
    <property type="entry name" value="D-iso_2-hydroxyacid_DH_PdxB"/>
</dbReference>
<dbReference type="SUPFAM" id="SSF51735">
    <property type="entry name" value="NAD(P)-binding Rossmann-fold domains"/>
    <property type="match status" value="1"/>
</dbReference>
<evidence type="ECO:0000256" key="3">
    <source>
        <dbReference type="ARBA" id="ARBA00023027"/>
    </source>
</evidence>
<evidence type="ECO:0000256" key="1">
    <source>
        <dbReference type="ARBA" id="ARBA00005854"/>
    </source>
</evidence>
<dbReference type="Pfam" id="PF00389">
    <property type="entry name" value="2-Hacid_dh"/>
    <property type="match status" value="1"/>
</dbReference>
<proteinExistence type="inferred from homology"/>
<dbReference type="PROSITE" id="PS00671">
    <property type="entry name" value="D_2_HYDROXYACID_DH_3"/>
    <property type="match status" value="1"/>
</dbReference>
<reference evidence="8" key="1">
    <citation type="submission" date="2017-04" db="EMBL/GenBank/DDBJ databases">
        <title>Function of individual gut microbiota members based on whole genome sequencing of pure cultures obtained from chicken caecum.</title>
        <authorList>
            <person name="Medvecky M."/>
            <person name="Cejkova D."/>
            <person name="Polansky O."/>
            <person name="Karasova D."/>
            <person name="Kubasova T."/>
            <person name="Cizek A."/>
            <person name="Rychlik I."/>
        </authorList>
    </citation>
    <scope>NUCLEOTIDE SEQUENCE [LARGE SCALE GENOMIC DNA]</scope>
    <source>
        <strain evidence="8">An90</strain>
    </source>
</reference>
<name>A0A1Y3QSJ9_9BACT</name>
<dbReference type="InterPro" id="IPR006139">
    <property type="entry name" value="D-isomer_2_OHA_DH_cat_dom"/>
</dbReference>
<evidence type="ECO:0000256" key="4">
    <source>
        <dbReference type="RuleBase" id="RU003719"/>
    </source>
</evidence>